<dbReference type="Proteomes" id="UP000197904">
    <property type="component" value="Unassembled WGS sequence"/>
</dbReference>
<sequence>MSRIGWAARAAALMVLAWPAVPVAAAETAGLLHPLFQDHAVLQRDQPIAVWGQARAGEVVSVTFAGQAVTTHADATGRWQATLPATGAGGPYTLEAAAGPRRESVRDVLVGDVWLCAGQSNMELPVWRSLNAASEIAAATIPRIRLFTVPHAAAVQAQAHFNGRVAWSPATPDAVRDFSAACFYFARELQRTVDVPMGLIQAAWGGSRIEAWTRAYALRGQGGMDESLNILARSARDPLAARAAWGRYWQHWWATREGALPGDAPWRADTDDRGWSRAPAALGAWERWNVPALADYNGMVWYRTQVMLSAGQAARGATLELGSADEADVTWVNGVAVGSQYGAGERRYPLPRGLLKAGLNSVAVNVLDTYGEGGLAGPATAHGLRLDNGERVVLQAPWKYRVAPGQQAPPFAPWQAATGLSTLYNGMIAPLGGVGLRGMLWYQGESNTGEGATYALRLRALRDDWRRQFGARLPLLLVQLAGYGQPPVAPADSGWAQVREAQRRVAAEDAQSGLAIAIDIGDAYDIHPPNKQELGRRLARVARHVVYGEQDVAPSGPRAVTAVRTPAGVAIAFEDVDGALTATGAVGPIGFEFCGSERDTRHCEYGDAALEGHRVLLRGPLSRRATHVRYCWADGPVCTLRDRSGAPAGPFELPIAEAETRR</sequence>
<dbReference type="SUPFAM" id="SSF49785">
    <property type="entry name" value="Galactose-binding domain-like"/>
    <property type="match status" value="1"/>
</dbReference>
<evidence type="ECO:0000313" key="5">
    <source>
        <dbReference type="Proteomes" id="UP000197904"/>
    </source>
</evidence>
<feature type="signal peptide" evidence="2">
    <location>
        <begin position="1"/>
        <end position="25"/>
    </location>
</feature>
<feature type="domain" description="Sialate O-acetylesterase" evidence="3">
    <location>
        <begin position="421"/>
        <end position="541"/>
    </location>
</feature>
<dbReference type="InterPro" id="IPR039329">
    <property type="entry name" value="SIAE"/>
</dbReference>
<dbReference type="EMBL" id="NIXP01000082">
    <property type="protein sequence ID" value="OWR33266.1"/>
    <property type="molecule type" value="Genomic_DNA"/>
</dbReference>
<dbReference type="GO" id="GO:0005975">
    <property type="term" value="P:carbohydrate metabolic process"/>
    <property type="evidence" value="ECO:0007669"/>
    <property type="project" value="TreeGrafter"/>
</dbReference>
<dbReference type="AlphaFoldDB" id="A0A246KXV5"/>
<feature type="chain" id="PRO_5012173645" evidence="2">
    <location>
        <begin position="26"/>
        <end position="662"/>
    </location>
</feature>
<dbReference type="Gene3D" id="2.60.40.10">
    <property type="entry name" value="Immunoglobulins"/>
    <property type="match status" value="1"/>
</dbReference>
<feature type="domain" description="Sialate O-acetylesterase" evidence="3">
    <location>
        <begin position="111"/>
        <end position="215"/>
    </location>
</feature>
<comment type="caution">
    <text evidence="4">The sequence shown here is derived from an EMBL/GenBank/DDBJ whole genome shotgun (WGS) entry which is preliminary data.</text>
</comment>
<reference evidence="4 5" key="1">
    <citation type="submission" date="2017-06" db="EMBL/GenBank/DDBJ databases">
        <authorList>
            <person name="Kim H.J."/>
            <person name="Triplett B.A."/>
        </authorList>
    </citation>
    <scope>NUCLEOTIDE SEQUENCE [LARGE SCALE GENOMIC DNA]</scope>
    <source>
        <strain evidence="4 5">S18795</strain>
    </source>
</reference>
<dbReference type="PANTHER" id="PTHR22901:SF0">
    <property type="entry name" value="SIALATE O-ACETYLESTERASE"/>
    <property type="match status" value="1"/>
</dbReference>
<evidence type="ECO:0000313" key="4">
    <source>
        <dbReference type="EMBL" id="OWR33266.1"/>
    </source>
</evidence>
<keyword evidence="2" id="KW-0732">Signal</keyword>
<dbReference type="InterPro" id="IPR005181">
    <property type="entry name" value="SASA"/>
</dbReference>
<accession>A0A246KXV5</accession>
<evidence type="ECO:0000256" key="1">
    <source>
        <dbReference type="ARBA" id="ARBA00022801"/>
    </source>
</evidence>
<protein>
    <submittedName>
        <fullName evidence="4">9-O-acetylesterase</fullName>
    </submittedName>
</protein>
<gene>
    <name evidence="4" type="ORF">CEE55_12500</name>
</gene>
<keyword evidence="1" id="KW-0378">Hydrolase</keyword>
<evidence type="ECO:0000256" key="2">
    <source>
        <dbReference type="SAM" id="SignalP"/>
    </source>
</evidence>
<dbReference type="InterPro" id="IPR036514">
    <property type="entry name" value="SGNH_hydro_sf"/>
</dbReference>
<dbReference type="SUPFAM" id="SSF52266">
    <property type="entry name" value="SGNH hydrolase"/>
    <property type="match status" value="1"/>
</dbReference>
<dbReference type="Gene3D" id="3.40.50.1110">
    <property type="entry name" value="SGNH hydrolase"/>
    <property type="match status" value="2"/>
</dbReference>
<dbReference type="Pfam" id="PF03629">
    <property type="entry name" value="SASA"/>
    <property type="match status" value="2"/>
</dbReference>
<dbReference type="PANTHER" id="PTHR22901">
    <property type="entry name" value="SIALATE O-ACETYLESTERASE"/>
    <property type="match status" value="1"/>
</dbReference>
<proteinExistence type="predicted"/>
<dbReference type="GO" id="GO:0001681">
    <property type="term" value="F:sialate O-acetylesterase activity"/>
    <property type="evidence" value="ECO:0007669"/>
    <property type="project" value="InterPro"/>
</dbReference>
<dbReference type="RefSeq" id="WP_088476140.1">
    <property type="nucleotide sequence ID" value="NZ_NIXP01000082.1"/>
</dbReference>
<evidence type="ECO:0000259" key="3">
    <source>
        <dbReference type="Pfam" id="PF03629"/>
    </source>
</evidence>
<dbReference type="InterPro" id="IPR013783">
    <property type="entry name" value="Ig-like_fold"/>
</dbReference>
<name>A0A246KXV5_9GAMM</name>
<dbReference type="InterPro" id="IPR008979">
    <property type="entry name" value="Galactose-bd-like_sf"/>
</dbReference>
<organism evidence="4 5">
    <name type="scientific">Stenotrophomonas pavanii</name>
    <dbReference type="NCBI Taxonomy" id="487698"/>
    <lineage>
        <taxon>Bacteria</taxon>
        <taxon>Pseudomonadati</taxon>
        <taxon>Pseudomonadota</taxon>
        <taxon>Gammaproteobacteria</taxon>
        <taxon>Lysobacterales</taxon>
        <taxon>Lysobacteraceae</taxon>
        <taxon>Stenotrophomonas</taxon>
    </lineage>
</organism>